<dbReference type="InterPro" id="IPR051836">
    <property type="entry name" value="Kremen_rcpt"/>
</dbReference>
<evidence type="ECO:0000256" key="6">
    <source>
        <dbReference type="ARBA" id="ARBA00023180"/>
    </source>
</evidence>
<keyword evidence="5" id="KW-0472">Membrane</keyword>
<dbReference type="RefSeq" id="XP_040723915.1">
    <property type="nucleotide sequence ID" value="XM_040872551.1"/>
</dbReference>
<feature type="chain" id="PRO_5013028244" evidence="7">
    <location>
        <begin position="20"/>
        <end position="818"/>
    </location>
</feature>
<dbReference type="GO" id="GO:0005886">
    <property type="term" value="C:plasma membrane"/>
    <property type="evidence" value="ECO:0007669"/>
    <property type="project" value="TreeGrafter"/>
</dbReference>
<dbReference type="PROSITE" id="PS51212">
    <property type="entry name" value="WSC"/>
    <property type="match status" value="3"/>
</dbReference>
<dbReference type="GO" id="GO:0009277">
    <property type="term" value="C:fungal-type cell wall"/>
    <property type="evidence" value="ECO:0007669"/>
    <property type="project" value="UniProtKB-ARBA"/>
</dbReference>
<dbReference type="Pfam" id="PF01822">
    <property type="entry name" value="WSC"/>
    <property type="match status" value="3"/>
</dbReference>
<feature type="domain" description="WSC" evidence="8">
    <location>
        <begin position="468"/>
        <end position="561"/>
    </location>
</feature>
<evidence type="ECO:0000256" key="3">
    <source>
        <dbReference type="ARBA" id="ARBA00022729"/>
    </source>
</evidence>
<evidence type="ECO:0000256" key="1">
    <source>
        <dbReference type="ARBA" id="ARBA00004167"/>
    </source>
</evidence>
<evidence type="ECO:0000313" key="9">
    <source>
        <dbReference type="EMBL" id="ORY79544.1"/>
    </source>
</evidence>
<dbReference type="GeneID" id="63789150"/>
<keyword evidence="2" id="KW-0812">Transmembrane</keyword>
<dbReference type="Pfam" id="PF11765">
    <property type="entry name" value="Hyphal_reg_CWP"/>
    <property type="match status" value="1"/>
</dbReference>
<dbReference type="PANTHER" id="PTHR24269">
    <property type="entry name" value="KREMEN PROTEIN"/>
    <property type="match status" value="1"/>
</dbReference>
<accession>A0A1Y2F7T9</accession>
<feature type="signal peptide" evidence="7">
    <location>
        <begin position="1"/>
        <end position="19"/>
    </location>
</feature>
<keyword evidence="4" id="KW-1133">Transmembrane helix</keyword>
<evidence type="ECO:0000256" key="5">
    <source>
        <dbReference type="ARBA" id="ARBA00023136"/>
    </source>
</evidence>
<keyword evidence="3 7" id="KW-0732">Signal</keyword>
<evidence type="ECO:0000256" key="2">
    <source>
        <dbReference type="ARBA" id="ARBA00022692"/>
    </source>
</evidence>
<evidence type="ECO:0000256" key="4">
    <source>
        <dbReference type="ARBA" id="ARBA00022989"/>
    </source>
</evidence>
<dbReference type="InterPro" id="IPR002889">
    <property type="entry name" value="WSC_carb-bd"/>
</dbReference>
<evidence type="ECO:0000313" key="10">
    <source>
        <dbReference type="Proteomes" id="UP000193685"/>
    </source>
</evidence>
<comment type="caution">
    <text evidence="9">The sequence shown here is derived from an EMBL/GenBank/DDBJ whole genome shotgun (WGS) entry which is preliminary data.</text>
</comment>
<evidence type="ECO:0000259" key="8">
    <source>
        <dbReference type="PROSITE" id="PS51212"/>
    </source>
</evidence>
<protein>
    <submittedName>
        <fullName evidence="9">WSC domain-domain-containing protein</fullName>
    </submittedName>
</protein>
<dbReference type="OrthoDB" id="2019572at2759"/>
<dbReference type="STRING" id="56484.A0A1Y2F7T9"/>
<name>A0A1Y2F7T9_PROLT</name>
<dbReference type="SMART" id="SM00321">
    <property type="entry name" value="WSC"/>
    <property type="match status" value="3"/>
</dbReference>
<feature type="domain" description="WSC" evidence="8">
    <location>
        <begin position="695"/>
        <end position="784"/>
    </location>
</feature>
<proteinExistence type="predicted"/>
<dbReference type="PANTHER" id="PTHR24269:SF16">
    <property type="entry name" value="PROTEIN SLG1"/>
    <property type="match status" value="1"/>
</dbReference>
<dbReference type="Proteomes" id="UP000193685">
    <property type="component" value="Unassembled WGS sequence"/>
</dbReference>
<comment type="subcellular location">
    <subcellularLocation>
        <location evidence="1">Membrane</location>
        <topology evidence="1">Single-pass membrane protein</topology>
    </subcellularLocation>
</comment>
<evidence type="ECO:0000256" key="7">
    <source>
        <dbReference type="SAM" id="SignalP"/>
    </source>
</evidence>
<keyword evidence="10" id="KW-1185">Reference proteome</keyword>
<sequence length="818" mass="84097">MHCQLASALLLTLVAQGSARSIHSKRVSGTISTSFTDRSAGASFGATDVQSIINAGVKVWLSGDGGHTLYGNIQNSGSLVISQTDAVSSPLYGRAVEWEGAGASNGNLINNAGASILLNDVSASSSSSARWYIQSMNNAGTIQWCGRGNAVSYLYNLISKGSSVNSGLLVFEQKSGDTGMLAAWSNEVLDSTTGTPSATLTNNGGVLVRSMQVTLRQNFFGDGCWMIGNAATLYLQSGVRVFQNPTRGPALAGQSIAFLDGTGTLHLDELVYQSTAFNFGASIFGFGAGNKLEFSQEITSWTYFSDILEILFVNGKFAYFTIGTGYSADGFFRASGPVWNFIGYSGVVPIFSPPAKCLMSVPVCAPLLSDLSVSSALSSSTAPAASSSATPATTLSTASVSGSTSSAVVPPATSLISSSTTSIAVPAISSTTSNEAPIVTSSTISSEAPPVTTLMTAIPTTTSEGSPISSLLGCFQDSAQFGGVRTFNGPSYVDTNGLTNQACASFCTSKGFPISATEYSQECYCGGEVPTTGSAVCSKPCSGDPTQICGGDWALSVSRTSNVPVNSVSSAPSPSVTAIDYIPFKYDGQLAGCFADAAETGDVRTLSGATYRDSSSLTNEKCANFCGDKGFAYSGTEDGQECWCSSTLPTVSSTRCDAACKGNTTQTCGGPWALIVTINQAIVEQSSSATPSQPPFTALGCFADSVNARVFSGFSYTNSSVTPAQCAAKCSSLLFPFSGTEFGNECFCSSVAPAAASTQCNKPCAGNSILLCGGPDAMTVYRDESLPVIADYTCPGIPAGFVFCMEGQRVSGGRCVSA</sequence>
<keyword evidence="6" id="KW-0325">Glycoprotein</keyword>
<dbReference type="AlphaFoldDB" id="A0A1Y2F7T9"/>
<organism evidence="9 10">
    <name type="scientific">Protomyces lactucae-debilis</name>
    <dbReference type="NCBI Taxonomy" id="2754530"/>
    <lineage>
        <taxon>Eukaryota</taxon>
        <taxon>Fungi</taxon>
        <taxon>Dikarya</taxon>
        <taxon>Ascomycota</taxon>
        <taxon>Taphrinomycotina</taxon>
        <taxon>Taphrinomycetes</taxon>
        <taxon>Taphrinales</taxon>
        <taxon>Protomycetaceae</taxon>
        <taxon>Protomyces</taxon>
    </lineage>
</organism>
<dbReference type="EMBL" id="MCFI01000015">
    <property type="protein sequence ID" value="ORY79544.1"/>
    <property type="molecule type" value="Genomic_DNA"/>
</dbReference>
<gene>
    <name evidence="9" type="ORF">BCR37DRAFT_96786</name>
</gene>
<reference evidence="9 10" key="1">
    <citation type="submission" date="2016-07" db="EMBL/GenBank/DDBJ databases">
        <title>Pervasive Adenine N6-methylation of Active Genes in Fungi.</title>
        <authorList>
            <consortium name="DOE Joint Genome Institute"/>
            <person name="Mondo S.J."/>
            <person name="Dannebaum R.O."/>
            <person name="Kuo R.C."/>
            <person name="Labutti K."/>
            <person name="Haridas S."/>
            <person name="Kuo A."/>
            <person name="Salamov A."/>
            <person name="Ahrendt S.R."/>
            <person name="Lipzen A."/>
            <person name="Sullivan W."/>
            <person name="Andreopoulos W.B."/>
            <person name="Clum A."/>
            <person name="Lindquist E."/>
            <person name="Daum C."/>
            <person name="Ramamoorthy G.K."/>
            <person name="Gryganskyi A."/>
            <person name="Culley D."/>
            <person name="Magnuson J.K."/>
            <person name="James T.Y."/>
            <person name="O'Malley M.A."/>
            <person name="Stajich J.E."/>
            <person name="Spatafora J.W."/>
            <person name="Visel A."/>
            <person name="Grigoriev I.V."/>
        </authorList>
    </citation>
    <scope>NUCLEOTIDE SEQUENCE [LARGE SCALE GENOMIC DNA]</scope>
    <source>
        <strain evidence="9 10">12-1054</strain>
    </source>
</reference>
<dbReference type="InterPro" id="IPR021031">
    <property type="entry name" value="Hyphal-reg_cell_wall_N"/>
</dbReference>
<feature type="domain" description="WSC" evidence="8">
    <location>
        <begin position="587"/>
        <end position="680"/>
    </location>
</feature>